<dbReference type="Proteomes" id="UP000053758">
    <property type="component" value="Unassembled WGS sequence"/>
</dbReference>
<protein>
    <submittedName>
        <fullName evidence="1">Uncharacterized protein</fullName>
    </submittedName>
</protein>
<gene>
    <name evidence="1" type="ORF">PAN0_004c2151</name>
</gene>
<name>A0A081CB96_PSEA2</name>
<keyword evidence="2" id="KW-1185">Reference proteome</keyword>
<reference evidence="2" key="1">
    <citation type="journal article" date="2014" name="Genome Announc.">
        <title>Draft Genome Sequence of the Yeast Pseudozyma antarctica Type Strain JCM10317, a Producer of the Glycolipid Biosurfactants, Mannosylerythritol Lipids.</title>
        <authorList>
            <person name="Saika A."/>
            <person name="Koike H."/>
            <person name="Hori T."/>
            <person name="Fukuoka T."/>
            <person name="Sato S."/>
            <person name="Habe H."/>
            <person name="Kitamoto D."/>
            <person name="Morita T."/>
        </authorList>
    </citation>
    <scope>NUCLEOTIDE SEQUENCE [LARGE SCALE GENOMIC DNA]</scope>
    <source>
        <strain evidence="2">JCM 10317</strain>
    </source>
</reference>
<accession>A0A081CB96</accession>
<dbReference type="RefSeq" id="XP_014657582.1">
    <property type="nucleotide sequence ID" value="XM_014802096.1"/>
</dbReference>
<dbReference type="HOGENOM" id="CLU_855287_0_0_1"/>
<proteinExistence type="predicted"/>
<organism evidence="1 2">
    <name type="scientific">Pseudozyma antarctica</name>
    <name type="common">Yeast</name>
    <name type="synonym">Candida antarctica</name>
    <dbReference type="NCBI Taxonomy" id="84753"/>
    <lineage>
        <taxon>Eukaryota</taxon>
        <taxon>Fungi</taxon>
        <taxon>Dikarya</taxon>
        <taxon>Basidiomycota</taxon>
        <taxon>Ustilaginomycotina</taxon>
        <taxon>Ustilaginomycetes</taxon>
        <taxon>Ustilaginales</taxon>
        <taxon>Ustilaginaceae</taxon>
        <taxon>Moesziomyces</taxon>
    </lineage>
</organism>
<dbReference type="AlphaFoldDB" id="A0A081CB96"/>
<evidence type="ECO:0000313" key="2">
    <source>
        <dbReference type="Proteomes" id="UP000053758"/>
    </source>
</evidence>
<sequence length="325" mass="36531">MVTRRILPSCPALVEPRDSVQVPFTPVALLTDNALTGFYDYATSNFQSMMYRSHYTHPRGRAPTLEEGRDPLHSFAPWSSLPLPIESLRGLGLVQPRGTIQMPFVPVDLLTNNAIRELYEEITRILQRTINQIHFFLSDGRVPTYEEVQDNFITYMQSTYEAFGFTGDPAPKPKHVTTDVDVRHAESARLSLSVDEYELSAEKHRYDYFGPRCLRLAAARILSRRAPVTSSSSGRRSEQDRGEQDKHRQIPHPLGYVASHTSQVLIHGDASCSRTFNLTSARPRLPLLLLCSSSVTSALSSYFLTTTLFILHLESLVAQPLALIS</sequence>
<dbReference type="EMBL" id="DF830071">
    <property type="protein sequence ID" value="GAK63942.1"/>
    <property type="molecule type" value="Genomic_DNA"/>
</dbReference>
<evidence type="ECO:0000313" key="1">
    <source>
        <dbReference type="EMBL" id="GAK63942.1"/>
    </source>
</evidence>
<dbReference type="GeneID" id="26302969"/>